<keyword evidence="2" id="KW-1185">Reference proteome</keyword>
<accession>A0ACC1J5Z4</accession>
<dbReference type="EC" id="1.2.1.3" evidence="1"/>
<reference evidence="1" key="1">
    <citation type="submission" date="2022-07" db="EMBL/GenBank/DDBJ databases">
        <title>Phylogenomic reconstructions and comparative analyses of Kickxellomycotina fungi.</title>
        <authorList>
            <person name="Reynolds N.K."/>
            <person name="Stajich J.E."/>
            <person name="Barry K."/>
            <person name="Grigoriev I.V."/>
            <person name="Crous P."/>
            <person name="Smith M.E."/>
        </authorList>
    </citation>
    <scope>NUCLEOTIDE SEQUENCE</scope>
    <source>
        <strain evidence="1">NRRL 5244</strain>
    </source>
</reference>
<name>A0ACC1J5Z4_9FUNG</name>
<dbReference type="EMBL" id="JANBPW010003052">
    <property type="protein sequence ID" value="KAJ1938803.1"/>
    <property type="molecule type" value="Genomic_DNA"/>
</dbReference>
<protein>
    <submittedName>
        <fullName evidence="1">Aldehyde dehydrogenase, mitochondrial</fullName>
        <ecNumber evidence="1">1.2.1.3</ecNumber>
    </submittedName>
</protein>
<gene>
    <name evidence="1" type="primary">ALDH2</name>
    <name evidence="1" type="ORF">FBU59_004329</name>
</gene>
<dbReference type="Proteomes" id="UP001150603">
    <property type="component" value="Unassembled WGS sequence"/>
</dbReference>
<sequence length="493" mass="53896">MVSLPQLPFDQKHLFINNEWVESTGSATAVIENPDTGDTIATVPAGTADDVSCAVDAAYEAFHHGPWVNEYTGSQRRDAINALASLIEEKREEIELIESINTGKPINDVRLEMDDVIDILRFYAGYADKIHGRHISPQANPTFEGYTAKVPVGVVAQINSFNYPAMLWAWKVAPALAAGCTIVFKPGPQTPLTTLYFGHLIKQTGKFPPGVYNVVVGGVDVGQALVDNDKVDKVGFTGSVATGKHVIKSTASTRDVRKVSVELGGKSPVVIMPDFDLDTAAETVIAAVTSNTGMNCNCGSRAWIHRDIYDQMMPKLKAAAERIAMGVPQEETTVMGPLIDRRQCERVLEYIRIGKEEDKAELLVGGERAFDRGHWVKPTVFVNVDPKARIATEEIFGPVLSVLKPFDSLDEVIAIERKNDFGLAAAIFSHSPRDIAKFTRALRNGTIWVNTFNILFASLPFGGFRNSGFGRELGEESLEGYLEVKTIITDVTV</sequence>
<keyword evidence="1" id="KW-0560">Oxidoreductase</keyword>
<evidence type="ECO:0000313" key="2">
    <source>
        <dbReference type="Proteomes" id="UP001150603"/>
    </source>
</evidence>
<comment type="caution">
    <text evidence="1">The sequence shown here is derived from an EMBL/GenBank/DDBJ whole genome shotgun (WGS) entry which is preliminary data.</text>
</comment>
<organism evidence="1 2">
    <name type="scientific">Linderina macrospora</name>
    <dbReference type="NCBI Taxonomy" id="4868"/>
    <lineage>
        <taxon>Eukaryota</taxon>
        <taxon>Fungi</taxon>
        <taxon>Fungi incertae sedis</taxon>
        <taxon>Zoopagomycota</taxon>
        <taxon>Kickxellomycotina</taxon>
        <taxon>Kickxellomycetes</taxon>
        <taxon>Kickxellales</taxon>
        <taxon>Kickxellaceae</taxon>
        <taxon>Linderina</taxon>
    </lineage>
</organism>
<evidence type="ECO:0000313" key="1">
    <source>
        <dbReference type="EMBL" id="KAJ1938803.1"/>
    </source>
</evidence>
<proteinExistence type="predicted"/>